<name>A0A2A7ND74_MYCAG</name>
<evidence type="ECO:0000256" key="1">
    <source>
        <dbReference type="ARBA" id="ARBA00004651"/>
    </source>
</evidence>
<accession>A0A2A7ND74</accession>
<evidence type="ECO:0000256" key="4">
    <source>
        <dbReference type="ARBA" id="ARBA00022692"/>
    </source>
</evidence>
<dbReference type="PANTHER" id="PTHR43163">
    <property type="entry name" value="DIPEPTIDE TRANSPORT SYSTEM PERMEASE PROTEIN DPPB-RELATED"/>
    <property type="match status" value="1"/>
</dbReference>
<keyword evidence="11" id="KW-1185">Reference proteome</keyword>
<dbReference type="InterPro" id="IPR045621">
    <property type="entry name" value="BPD_transp_1_N"/>
</dbReference>
<dbReference type="InterPro" id="IPR000515">
    <property type="entry name" value="MetI-like"/>
</dbReference>
<dbReference type="PROSITE" id="PS50928">
    <property type="entry name" value="ABC_TM1"/>
    <property type="match status" value="1"/>
</dbReference>
<keyword evidence="3" id="KW-1003">Cell membrane</keyword>
<reference evidence="10 11" key="1">
    <citation type="submission" date="2017-10" db="EMBL/GenBank/DDBJ databases">
        <title>The new phylogeny of genus Mycobacterium.</title>
        <authorList>
            <person name="Tortoli E."/>
            <person name="Trovato A."/>
            <person name="Cirillo D.M."/>
        </authorList>
    </citation>
    <scope>NUCLEOTIDE SEQUENCE [LARGE SCALE GENOMIC DNA]</scope>
    <source>
        <strain evidence="10 11">CCUG37673</strain>
    </source>
</reference>
<dbReference type="Proteomes" id="UP000220914">
    <property type="component" value="Unassembled WGS sequence"/>
</dbReference>
<dbReference type="PANTHER" id="PTHR43163:SF6">
    <property type="entry name" value="DIPEPTIDE TRANSPORT SYSTEM PERMEASE PROTEIN DPPB-RELATED"/>
    <property type="match status" value="1"/>
</dbReference>
<dbReference type="CDD" id="cd06261">
    <property type="entry name" value="TM_PBP2"/>
    <property type="match status" value="1"/>
</dbReference>
<feature type="transmembrane region" description="Helical" evidence="7">
    <location>
        <begin position="237"/>
        <end position="257"/>
    </location>
</feature>
<keyword evidence="4 7" id="KW-0812">Transmembrane</keyword>
<dbReference type="EMBL" id="PDCP01000006">
    <property type="protein sequence ID" value="PEG41401.1"/>
    <property type="molecule type" value="Genomic_DNA"/>
</dbReference>
<feature type="transmembrane region" description="Helical" evidence="7">
    <location>
        <begin position="97"/>
        <end position="119"/>
    </location>
</feature>
<protein>
    <submittedName>
        <fullName evidence="10">Peptide ABC transporter permease</fullName>
    </submittedName>
</protein>
<evidence type="ECO:0000256" key="2">
    <source>
        <dbReference type="ARBA" id="ARBA00022448"/>
    </source>
</evidence>
<evidence type="ECO:0000259" key="8">
    <source>
        <dbReference type="PROSITE" id="PS50928"/>
    </source>
</evidence>
<evidence type="ECO:0000313" key="12">
    <source>
        <dbReference type="Proteomes" id="UP000465302"/>
    </source>
</evidence>
<comment type="subcellular location">
    <subcellularLocation>
        <location evidence="1 7">Cell membrane</location>
        <topology evidence="1 7">Multi-pass membrane protein</topology>
    </subcellularLocation>
</comment>
<feature type="transmembrane region" description="Helical" evidence="7">
    <location>
        <begin position="131"/>
        <end position="157"/>
    </location>
</feature>
<dbReference type="GO" id="GO:0055085">
    <property type="term" value="P:transmembrane transport"/>
    <property type="evidence" value="ECO:0007669"/>
    <property type="project" value="InterPro"/>
</dbReference>
<evidence type="ECO:0000256" key="5">
    <source>
        <dbReference type="ARBA" id="ARBA00022989"/>
    </source>
</evidence>
<dbReference type="Gene3D" id="1.10.3720.10">
    <property type="entry name" value="MetI-like"/>
    <property type="match status" value="1"/>
</dbReference>
<evidence type="ECO:0000256" key="7">
    <source>
        <dbReference type="RuleBase" id="RU363032"/>
    </source>
</evidence>
<reference evidence="9" key="3">
    <citation type="submission" date="2020-02" db="EMBL/GenBank/DDBJ databases">
        <authorList>
            <person name="Matsumoto Y."/>
            <person name="Motooka D."/>
            <person name="Nakamura S."/>
        </authorList>
    </citation>
    <scope>NUCLEOTIDE SEQUENCE</scope>
    <source>
        <strain evidence="9">JCM 6377</strain>
    </source>
</reference>
<dbReference type="GO" id="GO:0005886">
    <property type="term" value="C:plasma membrane"/>
    <property type="evidence" value="ECO:0007669"/>
    <property type="project" value="UniProtKB-SubCell"/>
</dbReference>
<dbReference type="SUPFAM" id="SSF161098">
    <property type="entry name" value="MetI-like"/>
    <property type="match status" value="1"/>
</dbReference>
<dbReference type="RefSeq" id="WP_097938600.1">
    <property type="nucleotide sequence ID" value="NZ_BLKS01000001.1"/>
</dbReference>
<feature type="transmembrane region" description="Helical" evidence="7">
    <location>
        <begin position="283"/>
        <end position="308"/>
    </location>
</feature>
<keyword evidence="6 7" id="KW-0472">Membrane</keyword>
<dbReference type="Pfam" id="PF19300">
    <property type="entry name" value="BPD_transp_1_N"/>
    <property type="match status" value="1"/>
</dbReference>
<evidence type="ECO:0000313" key="11">
    <source>
        <dbReference type="Proteomes" id="UP000220914"/>
    </source>
</evidence>
<dbReference type="EMBL" id="BLKS01000001">
    <property type="protein sequence ID" value="GFG52977.1"/>
    <property type="molecule type" value="Genomic_DNA"/>
</dbReference>
<dbReference type="InterPro" id="IPR035906">
    <property type="entry name" value="MetI-like_sf"/>
</dbReference>
<dbReference type="Proteomes" id="UP000465302">
    <property type="component" value="Unassembled WGS sequence"/>
</dbReference>
<dbReference type="AlphaFoldDB" id="A0A2A7ND74"/>
<dbReference type="Pfam" id="PF00528">
    <property type="entry name" value="BPD_transp_1"/>
    <property type="match status" value="1"/>
</dbReference>
<evidence type="ECO:0000256" key="3">
    <source>
        <dbReference type="ARBA" id="ARBA00022475"/>
    </source>
</evidence>
<comment type="similarity">
    <text evidence="7">Belongs to the binding-protein-dependent transport system permease family.</text>
</comment>
<dbReference type="OrthoDB" id="147639at2"/>
<organism evidence="10 11">
    <name type="scientific">Mycolicibacterium agri</name>
    <name type="common">Mycobacterium agri</name>
    <dbReference type="NCBI Taxonomy" id="36811"/>
    <lineage>
        <taxon>Bacteria</taxon>
        <taxon>Bacillati</taxon>
        <taxon>Actinomycetota</taxon>
        <taxon>Actinomycetes</taxon>
        <taxon>Mycobacteriales</taxon>
        <taxon>Mycobacteriaceae</taxon>
        <taxon>Mycolicibacterium</taxon>
    </lineage>
</organism>
<evidence type="ECO:0000313" key="9">
    <source>
        <dbReference type="EMBL" id="GFG52977.1"/>
    </source>
</evidence>
<proteinExistence type="inferred from homology"/>
<keyword evidence="5 7" id="KW-1133">Transmembrane helix</keyword>
<evidence type="ECO:0000313" key="10">
    <source>
        <dbReference type="EMBL" id="PEG41401.1"/>
    </source>
</evidence>
<sequence length="320" mass="35202">MVRFVARRVLGMAAALFAISVIVFLIFNVIPNSDPAARIAGKNADPALIARVSADLGLDKPLVVQYLTMMKQIFTGQLTSYAKDRNVLEQIWEGLPATFSLCIGAAILWMSLAVLFGYLSAVHAGKFTDRALTILSLVGISMPVFWLAAMLLYFFTYKVELFPTGSYVPLTESPGEWAYHLILPWCTLAVLFVGLYSRVLRSNMLDAMNEDYVRTARAKGLSERQVRIRHVLRNSMIPIVTMFGLDFGMVVGGGAILTETVYNLDGVGLYAGEAIRSLDLPPLMAVTMFGAFFIVLFNTIVDILYAVLDPRIRLGEAAPA</sequence>
<comment type="caution">
    <text evidence="10">The sequence shown here is derived from an EMBL/GenBank/DDBJ whole genome shotgun (WGS) entry which is preliminary data.</text>
</comment>
<feature type="transmembrane region" description="Helical" evidence="7">
    <location>
        <begin position="177"/>
        <end position="196"/>
    </location>
</feature>
<evidence type="ECO:0000256" key="6">
    <source>
        <dbReference type="ARBA" id="ARBA00023136"/>
    </source>
</evidence>
<gene>
    <name evidence="10" type="ORF">CQY20_04880</name>
    <name evidence="9" type="ORF">MAGR_44180</name>
</gene>
<keyword evidence="2 7" id="KW-0813">Transport</keyword>
<feature type="transmembrane region" description="Helical" evidence="7">
    <location>
        <begin position="9"/>
        <end position="30"/>
    </location>
</feature>
<reference evidence="9 12" key="2">
    <citation type="journal article" date="2019" name="Emerg. Microbes Infect.">
        <title>Comprehensive subspecies identification of 175 nontuberculous mycobacteria species based on 7547 genomic profiles.</title>
        <authorList>
            <person name="Matsumoto Y."/>
            <person name="Kinjo T."/>
            <person name="Motooka D."/>
            <person name="Nabeya D."/>
            <person name="Jung N."/>
            <person name="Uechi K."/>
            <person name="Horii T."/>
            <person name="Iida T."/>
            <person name="Fujita J."/>
            <person name="Nakamura S."/>
        </authorList>
    </citation>
    <scope>NUCLEOTIDE SEQUENCE [LARGE SCALE GENOMIC DNA]</scope>
    <source>
        <strain evidence="9 12">JCM 6377</strain>
    </source>
</reference>
<feature type="domain" description="ABC transmembrane type-1" evidence="8">
    <location>
        <begin position="95"/>
        <end position="305"/>
    </location>
</feature>